<dbReference type="Proteomes" id="UP000235371">
    <property type="component" value="Unassembled WGS sequence"/>
</dbReference>
<feature type="domain" description="C2H2-type" evidence="8">
    <location>
        <begin position="69"/>
        <end position="96"/>
    </location>
</feature>
<keyword evidence="3 6" id="KW-0863">Zinc-finger</keyword>
<dbReference type="AlphaFoldDB" id="A0A2J6TAV6"/>
<organism evidence="9 10">
    <name type="scientific">Hyaloscypha bicolor E</name>
    <dbReference type="NCBI Taxonomy" id="1095630"/>
    <lineage>
        <taxon>Eukaryota</taxon>
        <taxon>Fungi</taxon>
        <taxon>Dikarya</taxon>
        <taxon>Ascomycota</taxon>
        <taxon>Pezizomycotina</taxon>
        <taxon>Leotiomycetes</taxon>
        <taxon>Helotiales</taxon>
        <taxon>Hyaloscyphaceae</taxon>
        <taxon>Hyaloscypha</taxon>
        <taxon>Hyaloscypha bicolor</taxon>
    </lineage>
</organism>
<dbReference type="SUPFAM" id="SSF57667">
    <property type="entry name" value="beta-beta-alpha zinc fingers"/>
    <property type="match status" value="1"/>
</dbReference>
<evidence type="ECO:0000256" key="5">
    <source>
        <dbReference type="ARBA" id="ARBA00023242"/>
    </source>
</evidence>
<evidence type="ECO:0000256" key="7">
    <source>
        <dbReference type="SAM" id="MobiDB-lite"/>
    </source>
</evidence>
<dbReference type="GeneID" id="36580580"/>
<dbReference type="InterPro" id="IPR036236">
    <property type="entry name" value="Znf_C2H2_sf"/>
</dbReference>
<accession>A0A2J6TAV6</accession>
<keyword evidence="4" id="KW-0862">Zinc</keyword>
<dbReference type="PANTHER" id="PTHR24393:SF34">
    <property type="entry name" value="PR_SET DOMAIN 13"/>
    <property type="match status" value="1"/>
</dbReference>
<dbReference type="SMART" id="SM00355">
    <property type="entry name" value="ZnF_C2H2"/>
    <property type="match status" value="3"/>
</dbReference>
<evidence type="ECO:0000259" key="8">
    <source>
        <dbReference type="PROSITE" id="PS50157"/>
    </source>
</evidence>
<dbReference type="FunFam" id="3.30.160.60:FF:000110">
    <property type="entry name" value="Zinc finger protein-like"/>
    <property type="match status" value="1"/>
</dbReference>
<gene>
    <name evidence="9" type="ORF">K444DRAFT_398255</name>
</gene>
<feature type="region of interest" description="Disordered" evidence="7">
    <location>
        <begin position="1"/>
        <end position="64"/>
    </location>
</feature>
<protein>
    <recommendedName>
        <fullName evidence="8">C2H2-type domain-containing protein</fullName>
    </recommendedName>
</protein>
<dbReference type="RefSeq" id="XP_024737061.1">
    <property type="nucleotide sequence ID" value="XM_024872500.1"/>
</dbReference>
<keyword evidence="1" id="KW-0479">Metal-binding</keyword>
<dbReference type="PANTHER" id="PTHR24393">
    <property type="entry name" value="ZINC FINGER PROTEIN"/>
    <property type="match status" value="1"/>
</dbReference>
<dbReference type="InParanoid" id="A0A2J6TAV6"/>
<evidence type="ECO:0000313" key="10">
    <source>
        <dbReference type="Proteomes" id="UP000235371"/>
    </source>
</evidence>
<dbReference type="GO" id="GO:0005634">
    <property type="term" value="C:nucleus"/>
    <property type="evidence" value="ECO:0007669"/>
    <property type="project" value="TreeGrafter"/>
</dbReference>
<proteinExistence type="predicted"/>
<dbReference type="GO" id="GO:0008270">
    <property type="term" value="F:zinc ion binding"/>
    <property type="evidence" value="ECO:0007669"/>
    <property type="project" value="UniProtKB-KW"/>
</dbReference>
<dbReference type="EMBL" id="KZ613791">
    <property type="protein sequence ID" value="PMD60157.1"/>
    <property type="molecule type" value="Genomic_DNA"/>
</dbReference>
<dbReference type="GO" id="GO:0000978">
    <property type="term" value="F:RNA polymerase II cis-regulatory region sequence-specific DNA binding"/>
    <property type="evidence" value="ECO:0007669"/>
    <property type="project" value="TreeGrafter"/>
</dbReference>
<reference evidence="9 10" key="1">
    <citation type="submission" date="2016-04" db="EMBL/GenBank/DDBJ databases">
        <title>A degradative enzymes factory behind the ericoid mycorrhizal symbiosis.</title>
        <authorList>
            <consortium name="DOE Joint Genome Institute"/>
            <person name="Martino E."/>
            <person name="Morin E."/>
            <person name="Grelet G."/>
            <person name="Kuo A."/>
            <person name="Kohler A."/>
            <person name="Daghino S."/>
            <person name="Barry K."/>
            <person name="Choi C."/>
            <person name="Cichocki N."/>
            <person name="Clum A."/>
            <person name="Copeland A."/>
            <person name="Hainaut M."/>
            <person name="Haridas S."/>
            <person name="Labutti K."/>
            <person name="Lindquist E."/>
            <person name="Lipzen A."/>
            <person name="Khouja H.-R."/>
            <person name="Murat C."/>
            <person name="Ohm R."/>
            <person name="Olson A."/>
            <person name="Spatafora J."/>
            <person name="Veneault-Fourrey C."/>
            <person name="Henrissat B."/>
            <person name="Grigoriev I."/>
            <person name="Martin F."/>
            <person name="Perotto S."/>
        </authorList>
    </citation>
    <scope>NUCLEOTIDE SEQUENCE [LARGE SCALE GENOMIC DNA]</scope>
    <source>
        <strain evidence="9 10">E</strain>
    </source>
</reference>
<evidence type="ECO:0000256" key="1">
    <source>
        <dbReference type="ARBA" id="ARBA00022723"/>
    </source>
</evidence>
<feature type="compositionally biased region" description="Polar residues" evidence="7">
    <location>
        <begin position="1"/>
        <end position="44"/>
    </location>
</feature>
<evidence type="ECO:0000256" key="6">
    <source>
        <dbReference type="PROSITE-ProRule" id="PRU00042"/>
    </source>
</evidence>
<dbReference type="Gene3D" id="3.30.160.60">
    <property type="entry name" value="Classic Zinc Finger"/>
    <property type="match status" value="2"/>
</dbReference>
<evidence type="ECO:0000313" key="9">
    <source>
        <dbReference type="EMBL" id="PMD60157.1"/>
    </source>
</evidence>
<evidence type="ECO:0000256" key="3">
    <source>
        <dbReference type="ARBA" id="ARBA00022771"/>
    </source>
</evidence>
<sequence length="163" mass="18962">MDSYQSNPGPGTYVDQSFGGSHDQNFQDQNTMSYPFSSTPSTALSYDVGDPGPLENTPQQEDRLSSADFPCEYCERGFSKQYELTKHIRIHTKPLSCEICWNFETAQKKDLDRHLLVYHPSYAQSQNIPENLKECEDCRRKFRSDNLKRHQRNAKHGEYRDRT</sequence>
<dbReference type="PROSITE" id="PS00028">
    <property type="entry name" value="ZINC_FINGER_C2H2_1"/>
    <property type="match status" value="1"/>
</dbReference>
<evidence type="ECO:0000256" key="2">
    <source>
        <dbReference type="ARBA" id="ARBA00022737"/>
    </source>
</evidence>
<keyword evidence="10" id="KW-1185">Reference proteome</keyword>
<dbReference type="Pfam" id="PF00096">
    <property type="entry name" value="zf-C2H2"/>
    <property type="match status" value="2"/>
</dbReference>
<keyword evidence="5" id="KW-0539">Nucleus</keyword>
<evidence type="ECO:0000256" key="4">
    <source>
        <dbReference type="ARBA" id="ARBA00022833"/>
    </source>
</evidence>
<dbReference type="OrthoDB" id="3557906at2759"/>
<dbReference type="STRING" id="1095630.A0A2J6TAV6"/>
<keyword evidence="2" id="KW-0677">Repeat</keyword>
<dbReference type="PROSITE" id="PS50157">
    <property type="entry name" value="ZINC_FINGER_C2H2_2"/>
    <property type="match status" value="1"/>
</dbReference>
<dbReference type="GO" id="GO:0001228">
    <property type="term" value="F:DNA-binding transcription activator activity, RNA polymerase II-specific"/>
    <property type="evidence" value="ECO:0007669"/>
    <property type="project" value="TreeGrafter"/>
</dbReference>
<dbReference type="InterPro" id="IPR013087">
    <property type="entry name" value="Znf_C2H2_type"/>
</dbReference>
<name>A0A2J6TAV6_9HELO</name>